<protein>
    <recommendedName>
        <fullName evidence="1">6-phosphogluconate dehydrogenase NADP-binding domain-containing protein</fullName>
    </recommendedName>
</protein>
<feature type="domain" description="6-phosphogluconate dehydrogenase NADP-binding" evidence="1">
    <location>
        <begin position="8"/>
        <end position="55"/>
    </location>
</feature>
<dbReference type="Gene3D" id="3.40.50.720">
    <property type="entry name" value="NAD(P)-binding Rossmann-like Domain"/>
    <property type="match status" value="1"/>
</dbReference>
<evidence type="ECO:0000313" key="2">
    <source>
        <dbReference type="EMBL" id="ADI19842.1"/>
    </source>
</evidence>
<dbReference type="AlphaFoldDB" id="E0XZK1"/>
<dbReference type="InterPro" id="IPR006115">
    <property type="entry name" value="6PGDH_NADP-bd"/>
</dbReference>
<dbReference type="EMBL" id="GU474933">
    <property type="protein sequence ID" value="ADI19842.1"/>
    <property type="molecule type" value="Genomic_DNA"/>
</dbReference>
<name>E0XZK1_9PROT</name>
<reference evidence="2" key="1">
    <citation type="journal article" date="2011" name="Environ. Microbiol.">
        <title>Time-series analyses of Monterey Bay coastal microbial picoplankton using a 'genome proxy' microarray.</title>
        <authorList>
            <person name="Rich V.I."/>
            <person name="Pham V.D."/>
            <person name="Eppley J."/>
            <person name="Shi Y."/>
            <person name="DeLong E.F."/>
        </authorList>
    </citation>
    <scope>NUCLEOTIDE SEQUENCE</scope>
</reference>
<dbReference type="InterPro" id="IPR036291">
    <property type="entry name" value="NAD(P)-bd_dom_sf"/>
</dbReference>
<dbReference type="Pfam" id="PF03446">
    <property type="entry name" value="NAD_binding_2"/>
    <property type="match status" value="1"/>
</dbReference>
<accession>E0XZK1</accession>
<dbReference type="GO" id="GO:0050661">
    <property type="term" value="F:NADP binding"/>
    <property type="evidence" value="ECO:0007669"/>
    <property type="project" value="InterPro"/>
</dbReference>
<organism evidence="2">
    <name type="scientific">uncultured alpha proteobacterium EB000_37G09</name>
    <dbReference type="NCBI Taxonomy" id="710792"/>
    <lineage>
        <taxon>Bacteria</taxon>
        <taxon>Pseudomonadati</taxon>
        <taxon>Pseudomonadota</taxon>
        <taxon>Alphaproteobacteria</taxon>
        <taxon>environmental samples</taxon>
    </lineage>
</organism>
<evidence type="ECO:0000259" key="1">
    <source>
        <dbReference type="Pfam" id="PF03446"/>
    </source>
</evidence>
<sequence length="66" mass="7464">MTGSSNTIFIFGLGYVGLHLAEQLSRQGWQIIGTTRTPENLSDYEQRGWTILLSVMMKMCRTLPTI</sequence>
<dbReference type="SUPFAM" id="SSF51735">
    <property type="entry name" value="NAD(P)-binding Rossmann-fold domains"/>
    <property type="match status" value="1"/>
</dbReference>
<proteinExistence type="predicted"/>